<feature type="active site" description="Proton donor/acceptor" evidence="3">
    <location>
        <position position="1056"/>
    </location>
</feature>
<feature type="non-terminal residue" evidence="7">
    <location>
        <position position="1"/>
    </location>
</feature>
<dbReference type="Proteomes" id="UP000215902">
    <property type="component" value="Unassembled WGS sequence"/>
</dbReference>
<dbReference type="OrthoDB" id="10253041at2759"/>
<evidence type="ECO:0000256" key="3">
    <source>
        <dbReference type="PROSITE-ProRule" id="PRU01379"/>
    </source>
</evidence>
<gene>
    <name evidence="7" type="ORF">BOX15_Mlig013964g2</name>
    <name evidence="6" type="ORF">BOX15_Mlig013964g8</name>
</gene>
<dbReference type="GO" id="GO:0006508">
    <property type="term" value="P:proteolysis"/>
    <property type="evidence" value="ECO:0007669"/>
    <property type="project" value="InterPro"/>
</dbReference>
<dbReference type="Gene3D" id="3.40.630.10">
    <property type="entry name" value="Zn peptidases"/>
    <property type="match status" value="1"/>
</dbReference>
<comment type="cofactor">
    <cofactor evidence="1">
        <name>Zn(2+)</name>
        <dbReference type="ChEBI" id="CHEBI:29105"/>
    </cofactor>
</comment>
<reference evidence="7 8" key="1">
    <citation type="submission" date="2017-06" db="EMBL/GenBank/DDBJ databases">
        <title>A platform for efficient transgenesis in Macrostomum lignano, a flatworm model organism for stem cell research.</title>
        <authorList>
            <person name="Berezikov E."/>
        </authorList>
    </citation>
    <scope>NUCLEOTIDE SEQUENCE [LARGE SCALE GENOMIC DNA]</scope>
    <source>
        <strain evidence="7">DV1</strain>
        <tissue evidence="7">Whole organism</tissue>
    </source>
</reference>
<dbReference type="Pfam" id="PF25571">
    <property type="entry name" value="TPR_CCP1_N"/>
    <property type="match status" value="1"/>
</dbReference>
<dbReference type="Pfam" id="PF00246">
    <property type="entry name" value="Peptidase_M14"/>
    <property type="match status" value="1"/>
</dbReference>
<comment type="caution">
    <text evidence="7">The sequence shown here is derived from an EMBL/GenBank/DDBJ whole genome shotgun (WGS) entry which is preliminary data.</text>
</comment>
<dbReference type="Gene3D" id="2.60.40.3120">
    <property type="match status" value="1"/>
</dbReference>
<feature type="region of interest" description="Disordered" evidence="4">
    <location>
        <begin position="526"/>
        <end position="552"/>
    </location>
</feature>
<dbReference type="PANTHER" id="PTHR12756">
    <property type="entry name" value="CYTOSOLIC CARBOXYPEPTIDASE"/>
    <property type="match status" value="1"/>
</dbReference>
<evidence type="ECO:0000313" key="6">
    <source>
        <dbReference type="EMBL" id="PAA47433.1"/>
    </source>
</evidence>
<dbReference type="EMBL" id="NIVC01004455">
    <property type="protein sequence ID" value="PAA47433.1"/>
    <property type="molecule type" value="Genomic_DNA"/>
</dbReference>
<feature type="region of interest" description="Disordered" evidence="4">
    <location>
        <begin position="1132"/>
        <end position="1175"/>
    </location>
</feature>
<comment type="similarity">
    <text evidence="2 3">Belongs to the peptidase M14 family.</text>
</comment>
<feature type="compositionally biased region" description="Polar residues" evidence="4">
    <location>
        <begin position="541"/>
        <end position="552"/>
    </location>
</feature>
<dbReference type="STRING" id="282301.A0A267EX49"/>
<dbReference type="InterPro" id="IPR000834">
    <property type="entry name" value="Peptidase_M14"/>
</dbReference>
<name>A0A267EX49_9PLAT</name>
<dbReference type="PROSITE" id="PS52035">
    <property type="entry name" value="PEPTIDASE_M14"/>
    <property type="match status" value="1"/>
</dbReference>
<dbReference type="AlphaFoldDB" id="A0A267EX49"/>
<dbReference type="InterPro" id="IPR050821">
    <property type="entry name" value="Cytosolic_carboxypeptidase"/>
</dbReference>
<evidence type="ECO:0000259" key="5">
    <source>
        <dbReference type="PROSITE" id="PS52035"/>
    </source>
</evidence>
<dbReference type="GO" id="GO:0008270">
    <property type="term" value="F:zinc ion binding"/>
    <property type="evidence" value="ECO:0007669"/>
    <property type="project" value="InterPro"/>
</dbReference>
<evidence type="ECO:0000313" key="8">
    <source>
        <dbReference type="Proteomes" id="UP000215902"/>
    </source>
</evidence>
<dbReference type="SUPFAM" id="SSF53187">
    <property type="entry name" value="Zn-dependent exopeptidases"/>
    <property type="match status" value="1"/>
</dbReference>
<dbReference type="GO" id="GO:0004181">
    <property type="term" value="F:metallocarboxypeptidase activity"/>
    <property type="evidence" value="ECO:0007669"/>
    <property type="project" value="InterPro"/>
</dbReference>
<evidence type="ECO:0000256" key="2">
    <source>
        <dbReference type="ARBA" id="ARBA00005988"/>
    </source>
</evidence>
<dbReference type="Pfam" id="PF18027">
    <property type="entry name" value="Pepdidase_M14_N"/>
    <property type="match status" value="1"/>
</dbReference>
<feature type="domain" description="Peptidase M14" evidence="5">
    <location>
        <begin position="803"/>
        <end position="1084"/>
    </location>
</feature>
<proteinExistence type="inferred from homology"/>
<sequence length="1175" mass="130291">FGCLNFFNCKIRRLTNLLSHIMDGSKIKNYFEALIKHHRNSANHSRVRLDDSGYGNIRSVISRLLQALQNQDKLNRDLLLRQPNYAQSLVLTLQSVPDRSVQLCTANCIAELLGHANTARRAQVFVKHGATMALCQSMAQEWRESAPNEAMLMLLHQILTKLAPKDKRLPARLRQHQCLPITLSLLRHCALASPGSGRQAHVPLALLKSACLSSQRNAAAAGRSGAVQQLLKLTEQCGRRQLTLLKLALDTLICLTRLRSNAARALGNGGLGLALAQFEDWQRRDNRNRNVPIRRALLLLLKQLTAVRAGRRALMELGGAEALYQLCRGSLGNAELEPLTSAATLILRQCAPRTRLPVPTPMSPHNVNLRYQQSATAGSALPSYQADNHNSCDLVDNDDLDDDDDDDDDDEEFDDDDDLDDEDNANGDDNSHQAGADSFEADDCDGRSLAELNAAYGHLISQEAASQASPGPVSLPCLSKQSSGLASSASYLLNSSNMMASLEQSLTKSMRLSATDTSLLSVAAKPLTSRSQQQQQQQQQRVSPWLSTTSDSSGVSILTERYVRLSNRVKSVARFQMLGYPDLIGATSPPYREALTERKSVCTQALVLEDARRWIDPSDIIDRVVYDLDDLIARSRSAASNTNRLINEDELELQQQQPPQQLNSHLTFESRFESGNLRRAIQVRRREYDLLLNPDIGHRGHLQWFYFRLSNCEAGVPYRFNIINCEKPGSQFTCGMRPLLFSVKEAMLGRAYWLRAGKDVCYYRNQYWRPKTANSGPRVPYYTASFTLTFKHSGDICYLAYYIPYTYTRLLADLEEWQSAGSDGGDILFSKQCLGNSLGGNQIHLVTVTAEPVDSNRPVVLITGRVHPGESNASWTVRGLGNYLVSPAARQLRREFIFKLVPMLNPDGVINGNHRCSLSAEDLNRAWLRPTVARQPEIYHTKGLLGLLCLTGHRPALYIDCHGHSRRNNVFMFGCSPTQSWVQGVDRNNPGWLLGAGGSGPPAEDPGYRALPRLLAQSAPAFSWSNCCFTVEKAKEATARVVVWRQMRIQCAYTLEASYSCCDQGLYRGFHMGVRELEEMGAKLAECLIRWKAFRSIPPSSATVAATAAVSPSVSAASRSATFLVGSDTEDRDENFLLQDGNSDGNDGDDSSAGSDLGHRRLSQEFLNEPDNELY</sequence>
<dbReference type="SUPFAM" id="SSF48371">
    <property type="entry name" value="ARM repeat"/>
    <property type="match status" value="1"/>
</dbReference>
<keyword evidence="8" id="KW-1185">Reference proteome</keyword>
<evidence type="ECO:0000256" key="4">
    <source>
        <dbReference type="SAM" id="MobiDB-lite"/>
    </source>
</evidence>
<dbReference type="InterPro" id="IPR040626">
    <property type="entry name" value="Pepdidase_M14_N"/>
</dbReference>
<feature type="compositionally biased region" description="Low complexity" evidence="4">
    <location>
        <begin position="1140"/>
        <end position="1156"/>
    </location>
</feature>
<feature type="compositionally biased region" description="Acidic residues" evidence="4">
    <location>
        <begin position="395"/>
        <end position="426"/>
    </location>
</feature>
<dbReference type="InterPro" id="IPR016024">
    <property type="entry name" value="ARM-type_fold"/>
</dbReference>
<accession>A0A267EX49</accession>
<dbReference type="PANTHER" id="PTHR12756:SF11">
    <property type="entry name" value="CYTOSOLIC CARBOXYPEPTIDASE 1"/>
    <property type="match status" value="1"/>
</dbReference>
<feature type="region of interest" description="Disordered" evidence="4">
    <location>
        <begin position="378"/>
        <end position="443"/>
    </location>
</feature>
<dbReference type="EMBL" id="NIVC01001596">
    <property type="protein sequence ID" value="PAA66036.1"/>
    <property type="molecule type" value="Genomic_DNA"/>
</dbReference>
<evidence type="ECO:0000313" key="7">
    <source>
        <dbReference type="EMBL" id="PAA66036.1"/>
    </source>
</evidence>
<evidence type="ECO:0000256" key="1">
    <source>
        <dbReference type="ARBA" id="ARBA00001947"/>
    </source>
</evidence>
<organism evidence="7 8">
    <name type="scientific">Macrostomum lignano</name>
    <dbReference type="NCBI Taxonomy" id="282301"/>
    <lineage>
        <taxon>Eukaryota</taxon>
        <taxon>Metazoa</taxon>
        <taxon>Spiralia</taxon>
        <taxon>Lophotrochozoa</taxon>
        <taxon>Platyhelminthes</taxon>
        <taxon>Rhabditophora</taxon>
        <taxon>Macrostomorpha</taxon>
        <taxon>Macrostomida</taxon>
        <taxon>Macrostomidae</taxon>
        <taxon>Macrostomum</taxon>
    </lineage>
</organism>
<protein>
    <recommendedName>
        <fullName evidence="5">Peptidase M14 domain-containing protein</fullName>
    </recommendedName>
</protein>